<evidence type="ECO:0000313" key="10">
    <source>
        <dbReference type="Proteomes" id="UP000728032"/>
    </source>
</evidence>
<dbReference type="Pfam" id="PF01120">
    <property type="entry name" value="Alpha_L_fucos"/>
    <property type="match status" value="3"/>
</dbReference>
<dbReference type="OrthoDB" id="6039950at2759"/>
<comment type="similarity">
    <text evidence="2">Belongs to the glycosyl hydrolase 29 family.</text>
</comment>
<evidence type="ECO:0000256" key="4">
    <source>
        <dbReference type="ARBA" id="ARBA00022729"/>
    </source>
</evidence>
<evidence type="ECO:0000256" key="6">
    <source>
        <dbReference type="ARBA" id="ARBA00023295"/>
    </source>
</evidence>
<comment type="function">
    <text evidence="1">Alpha-L-fucosidase is responsible for hydrolyzing the alpha-1,6-linked fucose joined to the reducing-end N-acetylglucosamine of the carbohydrate moieties of glycoproteins.</text>
</comment>
<reference evidence="9" key="1">
    <citation type="submission" date="2020-11" db="EMBL/GenBank/DDBJ databases">
        <authorList>
            <person name="Tran Van P."/>
        </authorList>
    </citation>
    <scope>NUCLEOTIDE SEQUENCE</scope>
</reference>
<organism evidence="9">
    <name type="scientific">Oppiella nova</name>
    <dbReference type="NCBI Taxonomy" id="334625"/>
    <lineage>
        <taxon>Eukaryota</taxon>
        <taxon>Metazoa</taxon>
        <taxon>Ecdysozoa</taxon>
        <taxon>Arthropoda</taxon>
        <taxon>Chelicerata</taxon>
        <taxon>Arachnida</taxon>
        <taxon>Acari</taxon>
        <taxon>Acariformes</taxon>
        <taxon>Sarcoptiformes</taxon>
        <taxon>Oribatida</taxon>
        <taxon>Brachypylina</taxon>
        <taxon>Oppioidea</taxon>
        <taxon>Oppiidae</taxon>
        <taxon>Oppiella</taxon>
    </lineage>
</organism>
<dbReference type="EMBL" id="CAJPVJ010007746">
    <property type="protein sequence ID" value="CAG2171462.1"/>
    <property type="molecule type" value="Genomic_DNA"/>
</dbReference>
<evidence type="ECO:0000256" key="3">
    <source>
        <dbReference type="ARBA" id="ARBA00012662"/>
    </source>
</evidence>
<keyword evidence="10" id="KW-1185">Reference proteome</keyword>
<keyword evidence="5" id="KW-0378">Hydrolase</keyword>
<evidence type="ECO:0000256" key="1">
    <source>
        <dbReference type="ARBA" id="ARBA00004071"/>
    </source>
</evidence>
<dbReference type="GO" id="GO:0006004">
    <property type="term" value="P:fucose metabolic process"/>
    <property type="evidence" value="ECO:0007669"/>
    <property type="project" value="InterPro"/>
</dbReference>
<evidence type="ECO:0000313" key="9">
    <source>
        <dbReference type="EMBL" id="CAD7654275.1"/>
    </source>
</evidence>
<dbReference type="InterPro" id="IPR057739">
    <property type="entry name" value="Glyco_hydro_29_N"/>
</dbReference>
<dbReference type="Proteomes" id="UP000728032">
    <property type="component" value="Unassembled WGS sequence"/>
</dbReference>
<dbReference type="InterPro" id="IPR000933">
    <property type="entry name" value="Glyco_hydro_29"/>
</dbReference>
<evidence type="ECO:0000259" key="7">
    <source>
        <dbReference type="Pfam" id="PF01120"/>
    </source>
</evidence>
<evidence type="ECO:0000256" key="5">
    <source>
        <dbReference type="ARBA" id="ARBA00022801"/>
    </source>
</evidence>
<dbReference type="Gene3D" id="2.60.40.1180">
    <property type="entry name" value="Golgi alpha-mannosidase II"/>
    <property type="match status" value="1"/>
</dbReference>
<dbReference type="PANTHER" id="PTHR10030:SF37">
    <property type="entry name" value="ALPHA-L-FUCOSIDASE-RELATED"/>
    <property type="match status" value="1"/>
</dbReference>
<protein>
    <recommendedName>
        <fullName evidence="3">alpha-L-fucosidase</fullName>
        <ecNumber evidence="3">3.2.1.51</ecNumber>
    </recommendedName>
</protein>
<sequence length="635" mass="72618">MAVVVLIPNTGKLKSFLPGYTTIGSGTGGKHGDFFNYADRYNPGVLQKHKWENAMTIDKHSWGYRRNAKSTDYLSTHDLLLTLAQTISCGGNILINVGPTHDGVIKPVFEDRLRDLGHWLSVNGEAIYESKPWKHQNDTTTKEVWYTQKDKTVYSIVLYWPKGHELTLGSLDHSTVGAVELLGEKGELKFTAGSAYVAVDSHLTVQKYTPDWESLDKRPLPTWYDQDHSTVGAVELLGEKGELKFTAGSGTSTVITLIYGFSGEEAPKYTPDWKSLDSRPLPAWASGAKYFVLTTKHHEGFTMWPSNYSWGWNAMDLGSHRDLVGELSTAVRKQGLRFGTYHSLGEWFHPLYLKDKGNKWQTNEFVRNKISPEMVELVNLYKPDLIWSDGAFDGAPDSYWNSTEFLAWLYNDSPVKDEVIVNDRWGSDTACKHGGFYNCKDRFLPDVVQPHKWENALSVDHGGWSYTKMFGYKDYMTTYELISQMAQTIRYTKKDKTVYSIVLFWPKNYELELGSVDFKTVQSIQLLGATVVHVLSAPNATKPGARYDPTWASIDKRPIPGWYDEAKVGIFIHWGLFSVPSFGDEWFWERWKTEKRKDFEDFMSKNYPANFKYEDFAPLFTAEFFEPNHWADVFK</sequence>
<gene>
    <name evidence="9" type="ORF">ONB1V03_LOCUS10922</name>
</gene>
<keyword evidence="4" id="KW-0732">Signal</keyword>
<dbReference type="Pfam" id="PF16757">
    <property type="entry name" value="Fucosidase_C"/>
    <property type="match status" value="1"/>
</dbReference>
<dbReference type="SUPFAM" id="SSF51445">
    <property type="entry name" value="(Trans)glycosidases"/>
    <property type="match status" value="3"/>
</dbReference>
<feature type="domain" description="Alpha-L-fucosidase C-terminal" evidence="8">
    <location>
        <begin position="136"/>
        <end position="199"/>
    </location>
</feature>
<feature type="domain" description="Glycoside hydrolase family 29 N-terminal" evidence="7">
    <location>
        <begin position="540"/>
        <end position="635"/>
    </location>
</feature>
<name>A0A7R9QRA5_9ACAR</name>
<feature type="domain" description="Glycoside hydrolase family 29 N-terminal" evidence="7">
    <location>
        <begin position="285"/>
        <end position="489"/>
    </location>
</feature>
<dbReference type="GO" id="GO:0016139">
    <property type="term" value="P:glycoside catabolic process"/>
    <property type="evidence" value="ECO:0007669"/>
    <property type="project" value="TreeGrafter"/>
</dbReference>
<dbReference type="GO" id="GO:0004560">
    <property type="term" value="F:alpha-L-fucosidase activity"/>
    <property type="evidence" value="ECO:0007669"/>
    <property type="project" value="UniProtKB-EC"/>
</dbReference>
<dbReference type="GO" id="GO:0005764">
    <property type="term" value="C:lysosome"/>
    <property type="evidence" value="ECO:0007669"/>
    <property type="project" value="TreeGrafter"/>
</dbReference>
<dbReference type="PANTHER" id="PTHR10030">
    <property type="entry name" value="ALPHA-L-FUCOSIDASE"/>
    <property type="match status" value="1"/>
</dbReference>
<accession>A0A7R9QRA5</accession>
<dbReference type="InterPro" id="IPR017853">
    <property type="entry name" value="GH"/>
</dbReference>
<dbReference type="InterPro" id="IPR013780">
    <property type="entry name" value="Glyco_hydro_b"/>
</dbReference>
<proteinExistence type="inferred from homology"/>
<dbReference type="PRINTS" id="PR00741">
    <property type="entry name" value="GLHYDRLASE29"/>
</dbReference>
<evidence type="ECO:0000256" key="2">
    <source>
        <dbReference type="ARBA" id="ARBA00007951"/>
    </source>
</evidence>
<dbReference type="SMART" id="SM00812">
    <property type="entry name" value="Alpha_L_fucos"/>
    <property type="match status" value="2"/>
</dbReference>
<dbReference type="EMBL" id="OC922571">
    <property type="protein sequence ID" value="CAD7654275.1"/>
    <property type="molecule type" value="Genomic_DNA"/>
</dbReference>
<evidence type="ECO:0000259" key="8">
    <source>
        <dbReference type="Pfam" id="PF16757"/>
    </source>
</evidence>
<feature type="domain" description="Glycoside hydrolase family 29 N-terminal" evidence="7">
    <location>
        <begin position="29"/>
        <end position="125"/>
    </location>
</feature>
<keyword evidence="6" id="KW-0326">Glycosidase</keyword>
<dbReference type="Gene3D" id="3.20.20.80">
    <property type="entry name" value="Glycosidases"/>
    <property type="match status" value="3"/>
</dbReference>
<dbReference type="AlphaFoldDB" id="A0A7R9QRA5"/>
<dbReference type="InterPro" id="IPR016286">
    <property type="entry name" value="FUC_metazoa-typ"/>
</dbReference>
<dbReference type="EC" id="3.2.1.51" evidence="3"/>
<dbReference type="InterPro" id="IPR031919">
    <property type="entry name" value="Fucosidase_C"/>
</dbReference>